<keyword evidence="1" id="KW-0472">Membrane</keyword>
<proteinExistence type="predicted"/>
<dbReference type="AlphaFoldDB" id="A0A1C3CTN4"/>
<evidence type="ECO:0000256" key="1">
    <source>
        <dbReference type="SAM" id="Phobius"/>
    </source>
</evidence>
<comment type="caution">
    <text evidence="2">The sequence shown here is derived from an EMBL/GenBank/DDBJ whole genome shotgun (WGS) entry which is preliminary data.</text>
</comment>
<dbReference type="OrthoDB" id="6709681at2"/>
<sequence length="68" mass="7439">MNILKNRFTTLLFWGFIIALLSAISTSVFSESSFNDNFAFSIMACAFVGIVVSVALLMVDAILEICNP</sequence>
<evidence type="ECO:0000313" key="3">
    <source>
        <dbReference type="Proteomes" id="UP000186553"/>
    </source>
</evidence>
<reference evidence="2 3" key="1">
    <citation type="submission" date="2016-07" db="EMBL/GenBank/DDBJ databases">
        <title>Acinetobacter sp. ANC 4603.</title>
        <authorList>
            <person name="Radolfova-Krizova L."/>
            <person name="Nemec A."/>
        </authorList>
    </citation>
    <scope>NUCLEOTIDE SEQUENCE [LARGE SCALE GENOMIC DNA]</scope>
    <source>
        <strain evidence="2 3">ANC 4603</strain>
    </source>
</reference>
<dbReference type="Proteomes" id="UP000186553">
    <property type="component" value="Unassembled WGS sequence"/>
</dbReference>
<keyword evidence="3" id="KW-1185">Reference proteome</keyword>
<gene>
    <name evidence="2" type="ORF">BBP83_11420</name>
</gene>
<protein>
    <submittedName>
        <fullName evidence="2">Uncharacterized protein</fullName>
    </submittedName>
</protein>
<dbReference type="STRING" id="1891224.BBP83_11420"/>
<feature type="transmembrane region" description="Helical" evidence="1">
    <location>
        <begin position="40"/>
        <end position="63"/>
    </location>
</feature>
<evidence type="ECO:0000313" key="2">
    <source>
        <dbReference type="EMBL" id="ODA12085.1"/>
    </source>
</evidence>
<organism evidence="2 3">
    <name type="scientific">Acinetobacter celticus</name>
    <dbReference type="NCBI Taxonomy" id="1891224"/>
    <lineage>
        <taxon>Bacteria</taxon>
        <taxon>Pseudomonadati</taxon>
        <taxon>Pseudomonadota</taxon>
        <taxon>Gammaproteobacteria</taxon>
        <taxon>Moraxellales</taxon>
        <taxon>Moraxellaceae</taxon>
        <taxon>Acinetobacter</taxon>
    </lineage>
</organism>
<keyword evidence="1" id="KW-1133">Transmembrane helix</keyword>
<accession>A0A1C3CTN4</accession>
<keyword evidence="1" id="KW-0812">Transmembrane</keyword>
<dbReference type="RefSeq" id="WP_068889053.1">
    <property type="nucleotide sequence ID" value="NZ_CBCRUU010000007.1"/>
</dbReference>
<name>A0A1C3CTN4_9GAMM</name>
<dbReference type="EMBL" id="MBDL01000012">
    <property type="protein sequence ID" value="ODA12085.1"/>
    <property type="molecule type" value="Genomic_DNA"/>
</dbReference>